<feature type="domain" description="Protein kinase" evidence="5">
    <location>
        <begin position="84"/>
        <end position="342"/>
    </location>
</feature>
<dbReference type="InterPro" id="IPR000719">
    <property type="entry name" value="Prot_kinase_dom"/>
</dbReference>
<gene>
    <name evidence="6" type="ORF">GWO12_14895</name>
</gene>
<comment type="caution">
    <text evidence="6">The sequence shown here is derived from an EMBL/GenBank/DDBJ whole genome shotgun (WGS) entry which is preliminary data.</text>
</comment>
<dbReference type="Gene3D" id="3.30.200.20">
    <property type="entry name" value="Phosphorylase Kinase, domain 1"/>
    <property type="match status" value="1"/>
</dbReference>
<dbReference type="SMART" id="SM00220">
    <property type="entry name" value="S_TKc"/>
    <property type="match status" value="1"/>
</dbReference>
<dbReference type="PANTHER" id="PTHR47691">
    <property type="entry name" value="REGULATOR-RELATED"/>
    <property type="match status" value="1"/>
</dbReference>
<dbReference type="Pfam" id="PF13424">
    <property type="entry name" value="TPR_12"/>
    <property type="match status" value="3"/>
</dbReference>
<dbReference type="InterPro" id="IPR008271">
    <property type="entry name" value="Ser/Thr_kinase_AS"/>
</dbReference>
<dbReference type="GO" id="GO:0016887">
    <property type="term" value="F:ATP hydrolysis activity"/>
    <property type="evidence" value="ECO:0007669"/>
    <property type="project" value="InterPro"/>
</dbReference>
<dbReference type="PROSITE" id="PS00108">
    <property type="entry name" value="PROTEIN_KINASE_ST"/>
    <property type="match status" value="1"/>
</dbReference>
<dbReference type="Proteomes" id="UP000702544">
    <property type="component" value="Unassembled WGS sequence"/>
</dbReference>
<protein>
    <submittedName>
        <fullName evidence="6">Tetratricopeptide repeat protein</fullName>
    </submittedName>
</protein>
<evidence type="ECO:0000313" key="7">
    <source>
        <dbReference type="Proteomes" id="UP000702544"/>
    </source>
</evidence>
<dbReference type="InterPro" id="IPR058852">
    <property type="entry name" value="HTH_77"/>
</dbReference>
<dbReference type="InterPro" id="IPR019734">
    <property type="entry name" value="TPR_rpt"/>
</dbReference>
<dbReference type="SUPFAM" id="SSF56112">
    <property type="entry name" value="Protein kinase-like (PK-like)"/>
    <property type="match status" value="1"/>
</dbReference>
<dbReference type="PROSITE" id="PS50011">
    <property type="entry name" value="PROTEIN_KINASE_DOM"/>
    <property type="match status" value="1"/>
</dbReference>
<proteinExistence type="predicted"/>
<dbReference type="InterPro" id="IPR011009">
    <property type="entry name" value="Kinase-like_dom_sf"/>
</dbReference>
<dbReference type="Gene3D" id="3.40.50.300">
    <property type="entry name" value="P-loop containing nucleotide triphosphate hydrolases"/>
    <property type="match status" value="1"/>
</dbReference>
<keyword evidence="2 3" id="KW-0067">ATP-binding</keyword>
<evidence type="ECO:0000259" key="5">
    <source>
        <dbReference type="PROSITE" id="PS50011"/>
    </source>
</evidence>
<evidence type="ECO:0000256" key="4">
    <source>
        <dbReference type="SAM" id="MobiDB-lite"/>
    </source>
</evidence>
<evidence type="ECO:0000313" key="6">
    <source>
        <dbReference type="EMBL" id="NIR76376.1"/>
    </source>
</evidence>
<feature type="region of interest" description="Disordered" evidence="4">
    <location>
        <begin position="1154"/>
        <end position="1184"/>
    </location>
</feature>
<dbReference type="SMART" id="SM00028">
    <property type="entry name" value="TPR"/>
    <property type="match status" value="7"/>
</dbReference>
<evidence type="ECO:0000256" key="1">
    <source>
        <dbReference type="ARBA" id="ARBA00022741"/>
    </source>
</evidence>
<dbReference type="GO" id="GO:0004672">
    <property type="term" value="F:protein kinase activity"/>
    <property type="evidence" value="ECO:0007669"/>
    <property type="project" value="InterPro"/>
</dbReference>
<accession>A0AAE4ZCY4</accession>
<dbReference type="GO" id="GO:0005524">
    <property type="term" value="F:ATP binding"/>
    <property type="evidence" value="ECO:0007669"/>
    <property type="project" value="UniProtKB-UniRule"/>
</dbReference>
<dbReference type="SUPFAM" id="SSF48452">
    <property type="entry name" value="TPR-like"/>
    <property type="match status" value="1"/>
</dbReference>
<dbReference type="InterPro" id="IPR027417">
    <property type="entry name" value="P-loop_NTPase"/>
</dbReference>
<dbReference type="EMBL" id="JAACAK010000125">
    <property type="protein sequence ID" value="NIR76376.1"/>
    <property type="molecule type" value="Genomic_DNA"/>
</dbReference>
<dbReference type="InterPro" id="IPR011990">
    <property type="entry name" value="TPR-like_helical_dom_sf"/>
</dbReference>
<feature type="binding site" evidence="3">
    <location>
        <position position="113"/>
    </location>
    <ligand>
        <name>ATP</name>
        <dbReference type="ChEBI" id="CHEBI:30616"/>
    </ligand>
</feature>
<dbReference type="InterPro" id="IPR017441">
    <property type="entry name" value="Protein_kinase_ATP_BS"/>
</dbReference>
<evidence type="ECO:0000256" key="2">
    <source>
        <dbReference type="ARBA" id="ARBA00022840"/>
    </source>
</evidence>
<organism evidence="6 7">
    <name type="scientific">Candidatus Kutchimonas denitrificans</name>
    <dbReference type="NCBI Taxonomy" id="3056748"/>
    <lineage>
        <taxon>Bacteria</taxon>
        <taxon>Pseudomonadati</taxon>
        <taxon>Gemmatimonadota</taxon>
        <taxon>Gemmatimonadia</taxon>
        <taxon>Candidatus Palauibacterales</taxon>
        <taxon>Candidatus Palauibacteraceae</taxon>
        <taxon>Candidatus Kutchimonas</taxon>
    </lineage>
</organism>
<reference evidence="6 7" key="1">
    <citation type="submission" date="2020-01" db="EMBL/GenBank/DDBJ databases">
        <title>Genomes assembled from Gulf of Kutch pelagic sediment metagenomes.</title>
        <authorList>
            <person name="Chandrashekar M."/>
            <person name="Mahajan M.S."/>
            <person name="Dave K.J."/>
            <person name="Vatsa P."/>
            <person name="Nathani N.M."/>
        </authorList>
    </citation>
    <scope>NUCLEOTIDE SEQUENCE [LARGE SCALE GENOMIC DNA]</scope>
    <source>
        <strain evidence="6">KS3-K002</strain>
    </source>
</reference>
<dbReference type="AlphaFoldDB" id="A0AAE4ZCY4"/>
<dbReference type="Gene3D" id="1.10.510.10">
    <property type="entry name" value="Transferase(Phosphotransferase) domain 1"/>
    <property type="match status" value="1"/>
</dbReference>
<dbReference type="PRINTS" id="PR00364">
    <property type="entry name" value="DISEASERSIST"/>
</dbReference>
<dbReference type="Pfam" id="PF25872">
    <property type="entry name" value="HTH_77"/>
    <property type="match status" value="1"/>
</dbReference>
<name>A0AAE4ZCY4_9BACT</name>
<dbReference type="CDD" id="cd14014">
    <property type="entry name" value="STKc_PknB_like"/>
    <property type="match status" value="1"/>
</dbReference>
<dbReference type="Pfam" id="PF00069">
    <property type="entry name" value="Pkinase"/>
    <property type="match status" value="1"/>
</dbReference>
<dbReference type="PANTHER" id="PTHR47691:SF3">
    <property type="entry name" value="HTH-TYPE TRANSCRIPTIONAL REGULATOR RV0890C-RELATED"/>
    <property type="match status" value="1"/>
</dbReference>
<evidence type="ECO:0000256" key="3">
    <source>
        <dbReference type="PROSITE-ProRule" id="PRU10141"/>
    </source>
</evidence>
<dbReference type="Gene3D" id="1.25.40.10">
    <property type="entry name" value="Tetratricopeptide repeat domain"/>
    <property type="match status" value="2"/>
</dbReference>
<sequence>MSANDFRRIFRLFEAALARPASDRRAWLARECAGEPELHSEVAGMLAAHERAGGILDRSLEDVVSGPLDPRDEGAEVEASVGPYRLEREIGRGGMGVVYLAYDPRLDRHVAIKFLPSGLQASREAKARFLVEARAASTLDHPNICTIHDIGESGAGRLYIVMAYYEGRSLAERIGAGPLPLDEALDITAAVAAGLGRAHEAGIVHRDVKPANIMLTDAGVVKILDFGVAKLEGGATLTDPGFLLGTPAYMSPEQLWGEEIDHRTDLWSLGVVLFEMLAGKRPFRGDRGELFQAIVKGEPPDLSDARGDLPVGVDTVLRRLLSKSPGERYPTAPRLIADIDALRSSRALTSDLSAPAPKVRGNLPTSLTSFVGREAELEYARELLSRTRLLTLTGAGGTGKTRLALQLAWNVAAGYRDGVFFVRLGTITDPDLVAPTIAQTLGYADTASGPVLAVLQTALRDQELLLVLDNFEQVAEAASLLTQLLESCLDLKIIVTSRAPLRVTGEQELPVPPLSVPERDEEPSARALKSYSAVGLFVDRANAASPGFELTDGNAPAVSELCRRLDGLPLAIELAAARIKLLSPEAMLARLSERLDLPGGGARDRPERHQTLRQTVGWSYELLDPPVQRLFRQISVFVGGCTLGAIEAVCGAVAADIDVIEGVAALVDHSLLRRVGVSGDEPRFSLLGTIRRFGLEELERAGESEAASRAHAEYYLAFAERAAPELTGREPAEWLDRLDAEHDNLRAVLAWAESTGAEEVGLRLAGALWRFWLVRGHLVEGRRRLEALLADNGSASAAVRAAALNGLGTLTHNHGDNVVAREYLEESLELFRKAAERRGTAAVLNNLSWVAAELCDFDRARELAEEALGLCRELGETRGIALAVNNLGWVACYRGECREACRHFEESLALRRAVEDRRGVAFAQCNLAWARQYLGEYDEACELIDEAMAILRPVDDRTLLGWALNARSLIALSRGDLDRAEDLVNELIEMWQEGWNRSVFAWALNVLGQTHLDRGELDAAERVLSEARSHWQAIESSWGLAETTQALGSLAAARGDNADARELYRESLRRHRRHRNKRGMAESLEAIADIAAAEGDASTATHLLASADVIRGEIEVPVPPRRREAHGRLLDRLRNDLGRAFDSTWSTGASMDREQALELAAASRGQRPGPPNGQAGASAGDLTD</sequence>
<dbReference type="PROSITE" id="PS00107">
    <property type="entry name" value="PROTEIN_KINASE_ATP"/>
    <property type="match status" value="1"/>
</dbReference>
<dbReference type="Pfam" id="PF13401">
    <property type="entry name" value="AAA_22"/>
    <property type="match status" value="1"/>
</dbReference>
<dbReference type="InterPro" id="IPR049945">
    <property type="entry name" value="AAA_22"/>
</dbReference>
<dbReference type="SUPFAM" id="SSF52540">
    <property type="entry name" value="P-loop containing nucleoside triphosphate hydrolases"/>
    <property type="match status" value="1"/>
</dbReference>
<keyword evidence="1 3" id="KW-0547">Nucleotide-binding</keyword>